<evidence type="ECO:0000259" key="1">
    <source>
        <dbReference type="Pfam" id="PF13360"/>
    </source>
</evidence>
<accession>G8R2W2</accession>
<proteinExistence type="predicted"/>
<dbReference type="InterPro" id="IPR015943">
    <property type="entry name" value="WD40/YVTN_repeat-like_dom_sf"/>
</dbReference>
<protein>
    <submittedName>
        <fullName evidence="2">PQQ enzyme repeat-containing protein</fullName>
    </submittedName>
</protein>
<gene>
    <name evidence="2" type="ordered locus">Oweho_1977</name>
</gene>
<dbReference type="Gene3D" id="2.130.10.10">
    <property type="entry name" value="YVTN repeat-like/Quinoprotein amine dehydrogenase"/>
    <property type="match status" value="2"/>
</dbReference>
<dbReference type="HOGENOM" id="CLU_660298_0_0_10"/>
<reference evidence="2 3" key="1">
    <citation type="journal article" date="2012" name="Stand. Genomic Sci.">
        <title>Genome sequence of the orange-pigmented seawater bacterium Owenweeksia hongkongensis type strain (UST20020801(T)).</title>
        <authorList>
            <person name="Riedel T."/>
            <person name="Held B."/>
            <person name="Nolan M."/>
            <person name="Lucas S."/>
            <person name="Lapidus A."/>
            <person name="Tice H."/>
            <person name="Del Rio T.G."/>
            <person name="Cheng J.F."/>
            <person name="Han C."/>
            <person name="Tapia R."/>
            <person name="Goodwin L.A."/>
            <person name="Pitluck S."/>
            <person name="Liolios K."/>
            <person name="Mavromatis K."/>
            <person name="Pagani I."/>
            <person name="Ivanova N."/>
            <person name="Mikhailova N."/>
            <person name="Pati A."/>
            <person name="Chen A."/>
            <person name="Palaniappan K."/>
            <person name="Rohde M."/>
            <person name="Tindall B.J."/>
            <person name="Detter J.C."/>
            <person name="Goker M."/>
            <person name="Woyke T."/>
            <person name="Bristow J."/>
            <person name="Eisen J.A."/>
            <person name="Markowitz V."/>
            <person name="Hugenholtz P."/>
            <person name="Klenk H.P."/>
            <person name="Kyrpides N.C."/>
        </authorList>
    </citation>
    <scope>NUCLEOTIDE SEQUENCE</scope>
    <source>
        <strain evidence="3">DSM 17368 / JCM 12287 / NRRL B-23963</strain>
    </source>
</reference>
<sequence>MKMVFYLSMLIMAWACKKPEPLSPTPPGTNGKDTSLLQMVWKVPMAPDERQSQGRQPLMYKGDLICNSAPSMNGFSIWRLDGKSGEKKWSWNDFGGTPSIPYNNHQLIYEDKYAVNNNYETNVIDFETGNLSWQYLVPNKNGHPGITEVDGYIYHKHTSTSWPASKVYLVRSPFNNVRWDTIFTLYADSIDGYSPFIHGPTLWMSPSNDSILVIQNRSWKFGSNQDGQIDLYGYNLSKKKVEFVMEDIEPTGNSNVLPPVIEDNRVYVLGNRNLHCIDLVKREFIWQKGFPGSGHHLMLSNLIIDGNRLIVKPDNDAIYAFDKYTGDLLWHTFEAGHSPSHMQFYNGMVFYTAEGDGKLFAVRTANGQIVWEEDSPHDGDRKYTSAAFQNGVAINEELGYIYVHDEYFMMCFKLPE</sequence>
<dbReference type="Pfam" id="PF13360">
    <property type="entry name" value="PQQ_2"/>
    <property type="match status" value="1"/>
</dbReference>
<feature type="domain" description="Pyrrolo-quinoline quinone repeat" evidence="1">
    <location>
        <begin position="252"/>
        <end position="375"/>
    </location>
</feature>
<dbReference type="OrthoDB" id="7012117at2"/>
<dbReference type="InterPro" id="IPR002372">
    <property type="entry name" value="PQQ_rpt_dom"/>
</dbReference>
<keyword evidence="3" id="KW-1185">Reference proteome</keyword>
<dbReference type="Proteomes" id="UP000005631">
    <property type="component" value="Chromosome"/>
</dbReference>
<dbReference type="eggNOG" id="COG1520">
    <property type="taxonomic scope" value="Bacteria"/>
</dbReference>
<dbReference type="SUPFAM" id="SSF50998">
    <property type="entry name" value="Quinoprotein alcohol dehydrogenase-like"/>
    <property type="match status" value="2"/>
</dbReference>
<dbReference type="EMBL" id="CP003156">
    <property type="protein sequence ID" value="AEV32956.1"/>
    <property type="molecule type" value="Genomic_DNA"/>
</dbReference>
<evidence type="ECO:0000313" key="3">
    <source>
        <dbReference type="Proteomes" id="UP000005631"/>
    </source>
</evidence>
<dbReference type="PANTHER" id="PTHR34512">
    <property type="entry name" value="CELL SURFACE PROTEIN"/>
    <property type="match status" value="1"/>
</dbReference>
<dbReference type="STRING" id="926562.Oweho_1977"/>
<name>G8R2W2_OWEHD</name>
<organism evidence="2 3">
    <name type="scientific">Owenweeksia hongkongensis (strain DSM 17368 / CIP 108786 / JCM 12287 / NRRL B-23963 / UST20020801)</name>
    <dbReference type="NCBI Taxonomy" id="926562"/>
    <lineage>
        <taxon>Bacteria</taxon>
        <taxon>Pseudomonadati</taxon>
        <taxon>Bacteroidota</taxon>
        <taxon>Flavobacteriia</taxon>
        <taxon>Flavobacteriales</taxon>
        <taxon>Owenweeksiaceae</taxon>
        <taxon>Owenweeksia</taxon>
    </lineage>
</organism>
<dbReference type="PANTHER" id="PTHR34512:SF30">
    <property type="entry name" value="OUTER MEMBRANE PROTEIN ASSEMBLY FACTOR BAMB"/>
    <property type="match status" value="1"/>
</dbReference>
<dbReference type="InterPro" id="IPR011047">
    <property type="entry name" value="Quinoprotein_ADH-like_sf"/>
</dbReference>
<dbReference type="KEGG" id="oho:Oweho_1977"/>
<dbReference type="RefSeq" id="WP_014202310.1">
    <property type="nucleotide sequence ID" value="NC_016599.1"/>
</dbReference>
<dbReference type="AlphaFoldDB" id="G8R2W2"/>
<evidence type="ECO:0000313" key="2">
    <source>
        <dbReference type="EMBL" id="AEV32956.1"/>
    </source>
</evidence>